<dbReference type="PANTHER" id="PTHR36927:SF3">
    <property type="entry name" value="GLUCANS BIOSYNTHESIS PROTEIN C"/>
    <property type="match status" value="1"/>
</dbReference>
<evidence type="ECO:0000313" key="4">
    <source>
        <dbReference type="Proteomes" id="UP000660862"/>
    </source>
</evidence>
<name>A0A917MFX2_9SPHI</name>
<gene>
    <name evidence="3" type="ORF">GCM10007415_45990</name>
</gene>
<feature type="transmembrane region" description="Helical" evidence="1">
    <location>
        <begin position="53"/>
        <end position="76"/>
    </location>
</feature>
<organism evidence="3 4">
    <name type="scientific">Parapedobacter pyrenivorans</name>
    <dbReference type="NCBI Taxonomy" id="1305674"/>
    <lineage>
        <taxon>Bacteria</taxon>
        <taxon>Pseudomonadati</taxon>
        <taxon>Bacteroidota</taxon>
        <taxon>Sphingobacteriia</taxon>
        <taxon>Sphingobacteriales</taxon>
        <taxon>Sphingobacteriaceae</taxon>
        <taxon>Parapedobacter</taxon>
    </lineage>
</organism>
<dbReference type="EMBL" id="BMER01000007">
    <property type="protein sequence ID" value="GGH04465.1"/>
    <property type="molecule type" value="Genomic_DNA"/>
</dbReference>
<keyword evidence="1" id="KW-1133">Transmembrane helix</keyword>
<reference evidence="3" key="1">
    <citation type="journal article" date="2014" name="Int. J. Syst. Evol. Microbiol.">
        <title>Complete genome sequence of Corynebacterium casei LMG S-19264T (=DSM 44701T), isolated from a smear-ripened cheese.</title>
        <authorList>
            <consortium name="US DOE Joint Genome Institute (JGI-PGF)"/>
            <person name="Walter F."/>
            <person name="Albersmeier A."/>
            <person name="Kalinowski J."/>
            <person name="Ruckert C."/>
        </authorList>
    </citation>
    <scope>NUCLEOTIDE SEQUENCE</scope>
    <source>
        <strain evidence="3">CGMCC 1.12195</strain>
    </source>
</reference>
<feature type="transmembrane region" description="Helical" evidence="1">
    <location>
        <begin position="174"/>
        <end position="194"/>
    </location>
</feature>
<dbReference type="AlphaFoldDB" id="A0A917MFX2"/>
<dbReference type="InterPro" id="IPR050623">
    <property type="entry name" value="Glucan_succinyl_AcylTrfase"/>
</dbReference>
<evidence type="ECO:0000313" key="3">
    <source>
        <dbReference type="EMBL" id="GGH04465.1"/>
    </source>
</evidence>
<feature type="transmembrane region" description="Helical" evidence="1">
    <location>
        <begin position="92"/>
        <end position="110"/>
    </location>
</feature>
<dbReference type="InterPro" id="IPR002656">
    <property type="entry name" value="Acyl_transf_3_dom"/>
</dbReference>
<feature type="transmembrane region" description="Helical" evidence="1">
    <location>
        <begin position="322"/>
        <end position="342"/>
    </location>
</feature>
<dbReference type="PANTHER" id="PTHR36927">
    <property type="entry name" value="BLR4337 PROTEIN"/>
    <property type="match status" value="1"/>
</dbReference>
<dbReference type="RefSeq" id="WP_188508489.1">
    <property type="nucleotide sequence ID" value="NZ_BMER01000007.1"/>
</dbReference>
<reference evidence="3" key="2">
    <citation type="submission" date="2020-09" db="EMBL/GenBank/DDBJ databases">
        <authorList>
            <person name="Sun Q."/>
            <person name="Zhou Y."/>
        </authorList>
    </citation>
    <scope>NUCLEOTIDE SEQUENCE</scope>
    <source>
        <strain evidence="3">CGMCC 1.12195</strain>
    </source>
</reference>
<feature type="domain" description="Acyltransferase 3" evidence="2">
    <location>
        <begin position="11"/>
        <end position="363"/>
    </location>
</feature>
<sequence>MQTTITLTRRHDLDWLRFLAILILLFFHTGMWFNTFGWHVKNTELNSTFDYWMIWLHFWRMPLLLFISGAGTYLALGKRSPRQFAGERVRRLLIPLVFGMFVIVPPQIYFEHIDRYNNYWDFYQTVFDFVRYPQGNFSWHHLWFVAYLLVYSLVALPLLVFVKSPQSAGFKAMLYRVLGTPWGMVTVPALFILSTQVVLRPYFPEETHGLMNDWAFLTLYGCFFLFGMVFYATPKLWEAVRLNRSYLLVAALSMLIPFYGCFFGMREIMVLPFTFQTTEVVFDVSAILLSWFTVMAVVAYAQQYLNRPHSWLKYVNEGLYPFYILHQTVIIWIGYYICQFDWSIFAKFWAISLLTLFACLGFYLLCIRPVNVLRLLFGMKWKKRNGR</sequence>
<feature type="transmembrane region" description="Helical" evidence="1">
    <location>
        <begin position="142"/>
        <end position="162"/>
    </location>
</feature>
<feature type="transmembrane region" description="Helical" evidence="1">
    <location>
        <begin position="348"/>
        <end position="377"/>
    </location>
</feature>
<keyword evidence="1" id="KW-0812">Transmembrane</keyword>
<feature type="transmembrane region" description="Helical" evidence="1">
    <location>
        <begin position="280"/>
        <end position="301"/>
    </location>
</feature>
<accession>A0A917MFX2</accession>
<protein>
    <recommendedName>
        <fullName evidence="2">Acyltransferase 3 domain-containing protein</fullName>
    </recommendedName>
</protein>
<evidence type="ECO:0000256" key="1">
    <source>
        <dbReference type="SAM" id="Phobius"/>
    </source>
</evidence>
<dbReference type="Pfam" id="PF01757">
    <property type="entry name" value="Acyl_transf_3"/>
    <property type="match status" value="1"/>
</dbReference>
<feature type="transmembrane region" description="Helical" evidence="1">
    <location>
        <begin position="214"/>
        <end position="233"/>
    </location>
</feature>
<keyword evidence="1" id="KW-0472">Membrane</keyword>
<keyword evidence="4" id="KW-1185">Reference proteome</keyword>
<dbReference type="Proteomes" id="UP000660862">
    <property type="component" value="Unassembled WGS sequence"/>
</dbReference>
<proteinExistence type="predicted"/>
<evidence type="ECO:0000259" key="2">
    <source>
        <dbReference type="Pfam" id="PF01757"/>
    </source>
</evidence>
<feature type="transmembrane region" description="Helical" evidence="1">
    <location>
        <begin position="245"/>
        <end position="265"/>
    </location>
</feature>
<dbReference type="GO" id="GO:0016747">
    <property type="term" value="F:acyltransferase activity, transferring groups other than amino-acyl groups"/>
    <property type="evidence" value="ECO:0007669"/>
    <property type="project" value="InterPro"/>
</dbReference>
<feature type="transmembrane region" description="Helical" evidence="1">
    <location>
        <begin position="15"/>
        <end position="33"/>
    </location>
</feature>
<comment type="caution">
    <text evidence="3">The sequence shown here is derived from an EMBL/GenBank/DDBJ whole genome shotgun (WGS) entry which is preliminary data.</text>
</comment>